<accession>A0A7S1FL50</accession>
<dbReference type="AlphaFoldDB" id="A0A7S1FL50"/>
<evidence type="ECO:0000313" key="2">
    <source>
        <dbReference type="EMBL" id="CAD8873023.1"/>
    </source>
</evidence>
<proteinExistence type="predicted"/>
<organism evidence="2">
    <name type="scientific">Corethron hystrix</name>
    <dbReference type="NCBI Taxonomy" id="216773"/>
    <lineage>
        <taxon>Eukaryota</taxon>
        <taxon>Sar</taxon>
        <taxon>Stramenopiles</taxon>
        <taxon>Ochrophyta</taxon>
        <taxon>Bacillariophyta</taxon>
        <taxon>Coscinodiscophyceae</taxon>
        <taxon>Corethrophycidae</taxon>
        <taxon>Corethrales</taxon>
        <taxon>Corethraceae</taxon>
        <taxon>Corethron</taxon>
    </lineage>
</organism>
<protein>
    <submittedName>
        <fullName evidence="2">Uncharacterized protein</fullName>
    </submittedName>
</protein>
<name>A0A7S1FL50_9STRA</name>
<reference evidence="2" key="1">
    <citation type="submission" date="2021-01" db="EMBL/GenBank/DDBJ databases">
        <authorList>
            <person name="Corre E."/>
            <person name="Pelletier E."/>
            <person name="Niang G."/>
            <person name="Scheremetjew M."/>
            <person name="Finn R."/>
            <person name="Kale V."/>
            <person name="Holt S."/>
            <person name="Cochrane G."/>
            <person name="Meng A."/>
            <person name="Brown T."/>
            <person name="Cohen L."/>
        </authorList>
    </citation>
    <scope>NUCLEOTIDE SEQUENCE</scope>
    <source>
        <strain evidence="2">308</strain>
    </source>
</reference>
<keyword evidence="1" id="KW-0732">Signal</keyword>
<sequence length="299" mass="34285">MRMLNTYIKQLVLLILSRSTDFATSTSYPDSPFSKPPSIYSDMHKTFRQHCNPFGISIFAVGWPVMKFKHACNMLAQMLDNNQDGCADDPRVVKLMRRMGAGMAMARTEKELMRFENKISNKMRAQWLWASETFPTCSGSDETANCRDASIEEIFHLVSSMGLGIAYPKDFSDCRSNSGSNRKNRSMMQKFMDTARGGHYVSVPQKYPTKAIYHYNDKTCDYGCQGTEFLYWAITSLLGGQDKRARSNMNEWEASTPSDLRSKARGMYNLLAKKKENDIYFCSRDSSWNGLAYWCCWHL</sequence>
<dbReference type="EMBL" id="HBFR01000283">
    <property type="protein sequence ID" value="CAD8873023.1"/>
    <property type="molecule type" value="Transcribed_RNA"/>
</dbReference>
<feature type="signal peptide" evidence="1">
    <location>
        <begin position="1"/>
        <end position="25"/>
    </location>
</feature>
<evidence type="ECO:0000256" key="1">
    <source>
        <dbReference type="SAM" id="SignalP"/>
    </source>
</evidence>
<feature type="chain" id="PRO_5031084685" evidence="1">
    <location>
        <begin position="26"/>
        <end position="299"/>
    </location>
</feature>
<gene>
    <name evidence="2" type="ORF">CHYS00102_LOCUS181</name>
</gene>